<evidence type="ECO:0000259" key="2">
    <source>
        <dbReference type="Pfam" id="PF00899"/>
    </source>
</evidence>
<protein>
    <submittedName>
        <fullName evidence="4">ThiF family protein</fullName>
    </submittedName>
</protein>
<dbReference type="Gene3D" id="3.40.50.720">
    <property type="entry name" value="NAD(P)-binding Rossmann-like Domain"/>
    <property type="match status" value="1"/>
</dbReference>
<evidence type="ECO:0000256" key="1">
    <source>
        <dbReference type="SAM" id="MobiDB-lite"/>
    </source>
</evidence>
<dbReference type="OMA" id="FKMDISF"/>
<dbReference type="InterPro" id="IPR032197">
    <property type="entry name" value="Atg7_N"/>
</dbReference>
<dbReference type="KEGG" id="pcy:PCYB_093220"/>
<dbReference type="GeneID" id="14692891"/>
<keyword evidence="5" id="KW-1185">Reference proteome</keyword>
<dbReference type="eggNOG" id="KOG2337">
    <property type="taxonomic scope" value="Eukaryota"/>
</dbReference>
<dbReference type="InterPro" id="IPR042522">
    <property type="entry name" value="Atg7_N_1"/>
</dbReference>
<dbReference type="InterPro" id="IPR000594">
    <property type="entry name" value="ThiF_NAD_FAD-bd"/>
</dbReference>
<feature type="region of interest" description="Disordered" evidence="1">
    <location>
        <begin position="1"/>
        <end position="25"/>
    </location>
</feature>
<accession>K6VBI5</accession>
<dbReference type="SUPFAM" id="SSF69572">
    <property type="entry name" value="Activating enzymes of the ubiquitin-like proteins"/>
    <property type="match status" value="1"/>
</dbReference>
<dbReference type="GO" id="GO:0034727">
    <property type="term" value="P:piecemeal microautophagy of the nucleus"/>
    <property type="evidence" value="ECO:0007669"/>
    <property type="project" value="TreeGrafter"/>
</dbReference>
<dbReference type="GO" id="GO:0000422">
    <property type="term" value="P:autophagy of mitochondrion"/>
    <property type="evidence" value="ECO:0007669"/>
    <property type="project" value="TreeGrafter"/>
</dbReference>
<feature type="region of interest" description="Disordered" evidence="1">
    <location>
        <begin position="157"/>
        <end position="176"/>
    </location>
</feature>
<proteinExistence type="predicted"/>
<dbReference type="PANTHER" id="PTHR10953:SF3">
    <property type="entry name" value="UBIQUITIN-LIKE MODIFIER-ACTIVATING ENZYME ATG7"/>
    <property type="match status" value="1"/>
</dbReference>
<dbReference type="EMBL" id="DF157101">
    <property type="protein sequence ID" value="GAB66537.1"/>
    <property type="molecule type" value="Genomic_DNA"/>
</dbReference>
<feature type="domain" description="Ubiquitin-like modifier-activating enzyme Atg7 N-terminal" evidence="3">
    <location>
        <begin position="39"/>
        <end position="288"/>
    </location>
</feature>
<dbReference type="GO" id="GO:0006995">
    <property type="term" value="P:cellular response to nitrogen starvation"/>
    <property type="evidence" value="ECO:0007669"/>
    <property type="project" value="TreeGrafter"/>
</dbReference>
<dbReference type="InterPro" id="IPR035985">
    <property type="entry name" value="Ubiquitin-activating_enz"/>
</dbReference>
<dbReference type="Proteomes" id="UP000006319">
    <property type="component" value="Chromosome 9"/>
</dbReference>
<dbReference type="AlphaFoldDB" id="K6VBI5"/>
<dbReference type="GO" id="GO:0000045">
    <property type="term" value="P:autophagosome assembly"/>
    <property type="evidence" value="ECO:0007669"/>
    <property type="project" value="TreeGrafter"/>
</dbReference>
<reference evidence="4 5" key="1">
    <citation type="journal article" date="2012" name="Nat. Genet.">
        <title>Plasmodium cynomolgi genome sequences provide insight into Plasmodium vivax and the monkey malaria clade.</title>
        <authorList>
            <person name="Tachibana S."/>
            <person name="Sullivan S.A."/>
            <person name="Kawai S."/>
            <person name="Nakamura S."/>
            <person name="Kim H.R."/>
            <person name="Goto N."/>
            <person name="Arisue N."/>
            <person name="Palacpac N.M.Q."/>
            <person name="Honma H."/>
            <person name="Yagi M."/>
            <person name="Tougan T."/>
            <person name="Katakai Y."/>
            <person name="Kaneko O."/>
            <person name="Mita T."/>
            <person name="Kita K."/>
            <person name="Yasutomi Y."/>
            <person name="Sutton P.L."/>
            <person name="Shakhbatyan R."/>
            <person name="Horii T."/>
            <person name="Yasunaga T."/>
            <person name="Barnwell J.W."/>
            <person name="Escalante A.A."/>
            <person name="Carlton J.M."/>
            <person name="Tanabe K."/>
        </authorList>
    </citation>
    <scope>NUCLEOTIDE SEQUENCE [LARGE SCALE GENOMIC DNA]</scope>
    <source>
        <strain evidence="4 5">B</strain>
    </source>
</reference>
<dbReference type="OrthoDB" id="338614at2759"/>
<evidence type="ECO:0000313" key="4">
    <source>
        <dbReference type="EMBL" id="GAB66537.1"/>
    </source>
</evidence>
<gene>
    <name evidence="4" type="ORF">PCYB_093220</name>
</gene>
<dbReference type="GO" id="GO:0019779">
    <property type="term" value="F:Atg8 activating enzyme activity"/>
    <property type="evidence" value="ECO:0007669"/>
    <property type="project" value="TreeGrafter"/>
</dbReference>
<dbReference type="PANTHER" id="PTHR10953">
    <property type="entry name" value="UBIQUITIN-ACTIVATING ENZYME E1"/>
    <property type="match status" value="1"/>
</dbReference>
<feature type="domain" description="THIF-type NAD/FAD binding fold" evidence="2">
    <location>
        <begin position="732"/>
        <end position="884"/>
    </location>
</feature>
<evidence type="ECO:0000313" key="5">
    <source>
        <dbReference type="Proteomes" id="UP000006319"/>
    </source>
</evidence>
<evidence type="ECO:0000259" key="3">
    <source>
        <dbReference type="Pfam" id="PF16420"/>
    </source>
</evidence>
<dbReference type="InterPro" id="IPR045886">
    <property type="entry name" value="ThiF/MoeB/HesA"/>
</dbReference>
<dbReference type="GO" id="GO:0019778">
    <property type="term" value="F:Atg12 activating enzyme activity"/>
    <property type="evidence" value="ECO:0007669"/>
    <property type="project" value="TreeGrafter"/>
</dbReference>
<dbReference type="GO" id="GO:0000407">
    <property type="term" value="C:phagophore assembly site"/>
    <property type="evidence" value="ECO:0007669"/>
    <property type="project" value="TreeGrafter"/>
</dbReference>
<organism evidence="4 5">
    <name type="scientific">Plasmodium cynomolgi (strain B)</name>
    <dbReference type="NCBI Taxonomy" id="1120755"/>
    <lineage>
        <taxon>Eukaryota</taxon>
        <taxon>Sar</taxon>
        <taxon>Alveolata</taxon>
        <taxon>Apicomplexa</taxon>
        <taxon>Aconoidasida</taxon>
        <taxon>Haemosporida</taxon>
        <taxon>Plasmodiidae</taxon>
        <taxon>Plasmodium</taxon>
        <taxon>Plasmodium (Plasmodium)</taxon>
    </lineage>
</organism>
<sequence length="1166" mass="133114">MDPNLRNPPSGENKTEKGQPKREEAEGVDILKHCHNEFKMDISFFTKLYEQKIEIYKHRCEYINLLSSSKVHRMKVTVNHPYLPDGSEPVVFEHPYVSCSVVEIDKNSFPHIEGESTQNAVQSMSHEEMAEKENVTRRYTIPSDVSDGVEEPLSSMYTTRSADMKNTQGKDTKDKKRNSFSKKYRGILLNFNTLEEFLSTKRCTHINYTMSNLRRYLKKASHVNDGPADGTKKKDNIYEDSFWIYKPNELNYFEKINTYLILTFFDLKNFLCYYSLANPVVNPPVHFKMVEPSERLYFFIDSEVMYLDWRKNHINVGDLLYLSHQIDTSFQGNKLFIQSGAFLLLKFDMEELSLHNDDMYMEIYQSSLYRLVVSDQLGERKEEIDFASLDSFKGVCDYLFGIREKYSQRSNTCMYACSDSSVEQLKKFCTLDCNCHLDDPKVKYNNNPYHVLRSYAGLTVLPLSCLGELKEDLQNMKEKKLKYVKENFFHVYICLVDPNCFFTSLGWDFRNLLYCLSLKYELHDFEIELLIFRDFSLLSEELVCKAFSTHLLWNYPYLKNPIGIIPGMCNADISSMKNSQYRKVSKMVTRDYGAMHMEREREGIGKREEPYVGGKANSGETHISQGNGRLVKYMLNSSVFKIKVPGRGDLGGEAATGGAATGGAVTGEAATGEAATGEGAALVGAARVRCAPGWKRRAGAKGDSSIHKVSLRNFVNRDVVQRIALEQHVKLIKWKLLKDLKEEKITSLKVLILGMGTVGCNVARTCVTWGIKHLTFVDNSVVKHSNVGRQSLYTTDDVEDESKMPVHKVVAAKRSLLKIAPDLKIEAKFIDIPMPGHSIYVSNSRICKTRETIEELNYLISNHDVVFMATDSKESRYFPSLLIAEKQYNAMRQLQNGHNCEQQHRVTTLPTEDCTTPVGCDSPSDYHSDLYMQLSKQDNLTHEAIRERQTFYNNILTNVNQLAKMPPLGITIALGFESLHIIRHPYLYFKAGCFYCNDLHSPQNSSFGQPLDEKCTVTRGGLSSISGGLSVELLITLTQHPLYFFAPHTNRDQYVYSNHMHMSGGKPCKEETDMVKNNRGASSNCLVSCLGATPHILSLNLAEFTMRKMYCSAFDRCMCCSEKVILRYQECREAFVENVIRDSSVLERITGIDELREKESDVIMLD</sequence>
<dbReference type="Pfam" id="PF16420">
    <property type="entry name" value="ATG7_N"/>
    <property type="match status" value="1"/>
</dbReference>
<feature type="compositionally biased region" description="Polar residues" evidence="1">
    <location>
        <begin position="157"/>
        <end position="167"/>
    </location>
</feature>
<dbReference type="RefSeq" id="XP_004222484.1">
    <property type="nucleotide sequence ID" value="XM_004222436.1"/>
</dbReference>
<dbReference type="PhylomeDB" id="K6VBI5"/>
<name>K6VBI5_PLACD</name>
<feature type="compositionally biased region" description="Basic and acidic residues" evidence="1">
    <location>
        <begin position="13"/>
        <end position="25"/>
    </location>
</feature>
<dbReference type="GO" id="GO:0032446">
    <property type="term" value="P:protein modification by small protein conjugation"/>
    <property type="evidence" value="ECO:0007669"/>
    <property type="project" value="TreeGrafter"/>
</dbReference>
<dbReference type="VEuPathDB" id="PlasmoDB:PCYB_093220"/>
<dbReference type="Gene3D" id="3.40.140.70">
    <property type="entry name" value="Ubiquitin-like modifier-activating enzyme ATG7 N-terminal domain"/>
    <property type="match status" value="1"/>
</dbReference>
<dbReference type="Pfam" id="PF00899">
    <property type="entry name" value="ThiF"/>
    <property type="match status" value="1"/>
</dbReference>